<dbReference type="EMBL" id="CP035807">
    <property type="protein sequence ID" value="QEN06138.1"/>
    <property type="molecule type" value="Genomic_DNA"/>
</dbReference>
<evidence type="ECO:0000313" key="3">
    <source>
        <dbReference type="Proteomes" id="UP000323824"/>
    </source>
</evidence>
<dbReference type="RefSeq" id="WP_149569372.1">
    <property type="nucleotide sequence ID" value="NZ_CP035807.1"/>
</dbReference>
<reference evidence="2 3" key="1">
    <citation type="submission" date="2019-02" db="EMBL/GenBank/DDBJ databases">
        <authorList>
            <person name="Fomenkov A."/>
            <person name="Dubinina G."/>
            <person name="Grabovich M."/>
            <person name="Vincze T."/>
            <person name="Roberts R.J."/>
        </authorList>
    </citation>
    <scope>NUCLEOTIDE SEQUENCE [LARGE SCALE GENOMIC DNA]</scope>
    <source>
        <strain evidence="2 3">P</strain>
    </source>
</reference>
<protein>
    <submittedName>
        <fullName evidence="2">DUF58 domain-containing protein</fullName>
    </submittedName>
</protein>
<keyword evidence="3" id="KW-1185">Reference proteome</keyword>
<dbReference type="AlphaFoldDB" id="A0A5C1QFE9"/>
<dbReference type="Gene3D" id="3.40.50.410">
    <property type="entry name" value="von Willebrand factor, type A domain"/>
    <property type="match status" value="1"/>
</dbReference>
<feature type="domain" description="VWFA" evidence="1">
    <location>
        <begin position="81"/>
        <end position="254"/>
    </location>
</feature>
<dbReference type="CDD" id="cd00198">
    <property type="entry name" value="vWFA"/>
    <property type="match status" value="1"/>
</dbReference>
<dbReference type="PANTHER" id="PTHR33608">
    <property type="entry name" value="BLL2464 PROTEIN"/>
    <property type="match status" value="1"/>
</dbReference>
<dbReference type="Pfam" id="PF01882">
    <property type="entry name" value="DUF58"/>
    <property type="match status" value="1"/>
</dbReference>
<evidence type="ECO:0000259" key="1">
    <source>
        <dbReference type="PROSITE" id="PS50234"/>
    </source>
</evidence>
<proteinExistence type="predicted"/>
<dbReference type="InterPro" id="IPR036465">
    <property type="entry name" value="vWFA_dom_sf"/>
</dbReference>
<accession>A0A5C1QFE9</accession>
<dbReference type="PROSITE" id="PS50234">
    <property type="entry name" value="VWFA"/>
    <property type="match status" value="1"/>
</dbReference>
<evidence type="ECO:0000313" key="2">
    <source>
        <dbReference type="EMBL" id="QEN06138.1"/>
    </source>
</evidence>
<reference evidence="2 3" key="2">
    <citation type="submission" date="2019-09" db="EMBL/GenBank/DDBJ databases">
        <title>Complete Genome Sequence and Methylome Analysis of free living Spirochaetas.</title>
        <authorList>
            <person name="Leshcheva N."/>
            <person name="Mikheeva N."/>
        </authorList>
    </citation>
    <scope>NUCLEOTIDE SEQUENCE [LARGE SCALE GENOMIC DNA]</scope>
    <source>
        <strain evidence="2 3">P</strain>
    </source>
</reference>
<organism evidence="2 3">
    <name type="scientific">Thiospirochaeta perfilievii</name>
    <dbReference type="NCBI Taxonomy" id="252967"/>
    <lineage>
        <taxon>Bacteria</taxon>
        <taxon>Pseudomonadati</taxon>
        <taxon>Spirochaetota</taxon>
        <taxon>Spirochaetia</taxon>
        <taxon>Spirochaetales</taxon>
        <taxon>Spirochaetaceae</taxon>
        <taxon>Thiospirochaeta</taxon>
    </lineage>
</organism>
<dbReference type="OrthoDB" id="9776116at2"/>
<dbReference type="PANTHER" id="PTHR33608:SF6">
    <property type="entry name" value="BLL2464 PROTEIN"/>
    <property type="match status" value="1"/>
</dbReference>
<dbReference type="Proteomes" id="UP000323824">
    <property type="component" value="Chromosome"/>
</dbReference>
<dbReference type="SUPFAM" id="SSF53300">
    <property type="entry name" value="vWA-like"/>
    <property type="match status" value="1"/>
</dbReference>
<dbReference type="InterPro" id="IPR002881">
    <property type="entry name" value="DUF58"/>
</dbReference>
<gene>
    <name evidence="2" type="ORF">EW093_16065</name>
</gene>
<sequence>MEKNFTKEVLKKVKNLEIKTKNLVNDALAGHYHSVFKGQGMNFSEIREYVNGDDVKNIDWNVTARQGTPHIKKYNEERERTIILMVDISPSTIFGSAQSKKELIAELSSVLAFSAEKNNDKVGLILFTDRIELFIPPAKSRTHLLRIIRELLFFKPVGKKTDILKVLNFVNKTFSKTVVAFLISDFSINNLPDNFKTKIKSSGKHHDLISVRVKDQNEIDIPSIGIITLEDLESGEIVEVDTNNSKTRKVYKELIKKRDDNISNIIKACGVDLLDINTNQDYMPTLLKFFTLRERRA</sequence>
<dbReference type="InterPro" id="IPR002035">
    <property type="entry name" value="VWF_A"/>
</dbReference>
<dbReference type="KEGG" id="sper:EW093_16065"/>
<name>A0A5C1QFE9_9SPIO</name>